<dbReference type="Pfam" id="PF01527">
    <property type="entry name" value="HTH_Tnp_1"/>
    <property type="match status" value="1"/>
</dbReference>
<sequence length="80" mass="9269">MAKGSRRKFSPQFKAEVVQLVVQNERQIIDVARELQINAGTLGHWVAKYRMENPEPVKDLSPADQVRLVELEEEVRRLLN</sequence>
<gene>
    <name evidence="1" type="ORF">EJ997_04890</name>
</gene>
<dbReference type="EMBL" id="CP034593">
    <property type="protein sequence ID" value="AZQ76780.1"/>
    <property type="molecule type" value="Genomic_DNA"/>
</dbReference>
<evidence type="ECO:0000313" key="1">
    <source>
        <dbReference type="EMBL" id="AZQ76780.1"/>
    </source>
</evidence>
<dbReference type="SUPFAM" id="SSF46689">
    <property type="entry name" value="Homeodomain-like"/>
    <property type="match status" value="1"/>
</dbReference>
<evidence type="ECO:0000313" key="2">
    <source>
        <dbReference type="Proteomes" id="UP000280344"/>
    </source>
</evidence>
<accession>A0A3Q9G737</accession>
<dbReference type="GO" id="GO:0003677">
    <property type="term" value="F:DNA binding"/>
    <property type="evidence" value="ECO:0007669"/>
    <property type="project" value="InterPro"/>
</dbReference>
<organism evidence="1 2">
    <name type="scientific">Flaviflexus ciconiae</name>
    <dbReference type="NCBI Taxonomy" id="2496867"/>
    <lineage>
        <taxon>Bacteria</taxon>
        <taxon>Bacillati</taxon>
        <taxon>Actinomycetota</taxon>
        <taxon>Actinomycetes</taxon>
        <taxon>Actinomycetales</taxon>
        <taxon>Actinomycetaceae</taxon>
        <taxon>Flaviflexus</taxon>
    </lineage>
</organism>
<reference evidence="1 2" key="1">
    <citation type="submission" date="2018-12" db="EMBL/GenBank/DDBJ databases">
        <title>Complete genome sequence of Flaviflexus sp. H23T48.</title>
        <authorList>
            <person name="Bae J.-W."/>
            <person name="Lee J.-Y."/>
        </authorList>
    </citation>
    <scope>NUCLEOTIDE SEQUENCE [LARGE SCALE GENOMIC DNA]</scope>
    <source>
        <strain evidence="1 2">H23T48</strain>
    </source>
</reference>
<keyword evidence="2" id="KW-1185">Reference proteome</keyword>
<dbReference type="GO" id="GO:0006313">
    <property type="term" value="P:DNA transposition"/>
    <property type="evidence" value="ECO:0007669"/>
    <property type="project" value="InterPro"/>
</dbReference>
<dbReference type="Gene3D" id="1.10.10.60">
    <property type="entry name" value="Homeodomain-like"/>
    <property type="match status" value="1"/>
</dbReference>
<dbReference type="InterPro" id="IPR002514">
    <property type="entry name" value="Transposase_8"/>
</dbReference>
<name>A0A3Q9G737_9ACTO</name>
<dbReference type="OrthoDB" id="52928at2"/>
<dbReference type="GO" id="GO:0004803">
    <property type="term" value="F:transposase activity"/>
    <property type="evidence" value="ECO:0007669"/>
    <property type="project" value="InterPro"/>
</dbReference>
<dbReference type="AlphaFoldDB" id="A0A3Q9G737"/>
<protein>
    <submittedName>
        <fullName evidence="1">Transposase</fullName>
    </submittedName>
</protein>
<dbReference type="KEGG" id="flh:EJ997_04890"/>
<proteinExistence type="predicted"/>
<dbReference type="RefSeq" id="WP_126703586.1">
    <property type="nucleotide sequence ID" value="NZ_CP034593.1"/>
</dbReference>
<dbReference type="InterPro" id="IPR009057">
    <property type="entry name" value="Homeodomain-like_sf"/>
</dbReference>
<dbReference type="Proteomes" id="UP000280344">
    <property type="component" value="Chromosome"/>
</dbReference>